<evidence type="ECO:0000313" key="2">
    <source>
        <dbReference type="Proteomes" id="UP000031246"/>
    </source>
</evidence>
<accession>A0A0C1FLI9</accession>
<dbReference type="Pfam" id="PF06996">
    <property type="entry name" value="T6SS_TssG"/>
    <property type="match status" value="1"/>
</dbReference>
<dbReference type="EMBL" id="JSYN01000013">
    <property type="protein sequence ID" value="KIA93792.1"/>
    <property type="molecule type" value="Genomic_DNA"/>
</dbReference>
<dbReference type="Proteomes" id="UP000031246">
    <property type="component" value="Unassembled WGS sequence"/>
</dbReference>
<proteinExistence type="predicted"/>
<keyword evidence="2" id="KW-1185">Reference proteome</keyword>
<organism evidence="1 2">
    <name type="scientific">Pedobacter kyungheensis</name>
    <dbReference type="NCBI Taxonomy" id="1069985"/>
    <lineage>
        <taxon>Bacteria</taxon>
        <taxon>Pseudomonadati</taxon>
        <taxon>Bacteroidota</taxon>
        <taxon>Sphingobacteriia</taxon>
        <taxon>Sphingobacteriales</taxon>
        <taxon>Sphingobacteriaceae</taxon>
        <taxon>Pedobacter</taxon>
    </lineage>
</organism>
<dbReference type="RefSeq" id="WP_039476351.1">
    <property type="nucleotide sequence ID" value="NZ_JSYN01000013.1"/>
</dbReference>
<protein>
    <recommendedName>
        <fullName evidence="3">Type VI secretion, VasB, ImpH, VC_A0111</fullName>
    </recommendedName>
</protein>
<reference evidence="1 2" key="1">
    <citation type="submission" date="2014-10" db="EMBL/GenBank/DDBJ databases">
        <title>Pedobacter Kyungheensis.</title>
        <authorList>
            <person name="Anderson B.M."/>
            <person name="Newman J.D."/>
        </authorList>
    </citation>
    <scope>NUCLEOTIDE SEQUENCE [LARGE SCALE GENOMIC DNA]</scope>
    <source>
        <strain evidence="1 2">KACC 16221</strain>
    </source>
</reference>
<sequence>MKKEIIVHNELFTDYKAVAHAADLIERNVTDADRIEVIPVGSDKRAYAKDIEDAVSYYSEKRRHNRIRISSNRESLYDMLPEGLFHRPPAGSGSLDEEGMIKDIRERREEEKQARLFFSPFDAEINQVRIMTELYENRLDKRTTYTELSQVFGLGWEEFSLLNKEQSIIWMHLLPEIQQKRNDINFVSKVLTALFNLPVTLVNTTEHITPVKIAGDLQIALGAGALGVDTIIGDSFIPDIESYNINIGPTSPQELIKFIPGQKNRAILDMAISYLMPVDAEVNIELLTAADFQETVLSTEGESSFLGYTVYI</sequence>
<dbReference type="AlphaFoldDB" id="A0A0C1FLI9"/>
<dbReference type="InterPro" id="IPR010732">
    <property type="entry name" value="T6SS_TssG-like"/>
</dbReference>
<name>A0A0C1FLI9_9SPHI</name>
<dbReference type="OrthoDB" id="1411058at2"/>
<comment type="caution">
    <text evidence="1">The sequence shown here is derived from an EMBL/GenBank/DDBJ whole genome shotgun (WGS) entry which is preliminary data.</text>
</comment>
<evidence type="ECO:0008006" key="3">
    <source>
        <dbReference type="Google" id="ProtNLM"/>
    </source>
</evidence>
<evidence type="ECO:0000313" key="1">
    <source>
        <dbReference type="EMBL" id="KIA93792.1"/>
    </source>
</evidence>
<gene>
    <name evidence="1" type="ORF">OC25_12180</name>
</gene>